<protein>
    <submittedName>
        <fullName evidence="1">Uncharacterized protein</fullName>
    </submittedName>
</protein>
<accession>A0ACC0A792</accession>
<evidence type="ECO:0000313" key="1">
    <source>
        <dbReference type="EMBL" id="KAI5656694.1"/>
    </source>
</evidence>
<name>A0ACC0A792_CATRO</name>
<organism evidence="1 2">
    <name type="scientific">Catharanthus roseus</name>
    <name type="common">Madagascar periwinkle</name>
    <name type="synonym">Vinca rosea</name>
    <dbReference type="NCBI Taxonomy" id="4058"/>
    <lineage>
        <taxon>Eukaryota</taxon>
        <taxon>Viridiplantae</taxon>
        <taxon>Streptophyta</taxon>
        <taxon>Embryophyta</taxon>
        <taxon>Tracheophyta</taxon>
        <taxon>Spermatophyta</taxon>
        <taxon>Magnoliopsida</taxon>
        <taxon>eudicotyledons</taxon>
        <taxon>Gunneridae</taxon>
        <taxon>Pentapetalae</taxon>
        <taxon>asterids</taxon>
        <taxon>lamiids</taxon>
        <taxon>Gentianales</taxon>
        <taxon>Apocynaceae</taxon>
        <taxon>Rauvolfioideae</taxon>
        <taxon>Vinceae</taxon>
        <taxon>Catharanthinae</taxon>
        <taxon>Catharanthus</taxon>
    </lineage>
</organism>
<comment type="caution">
    <text evidence="1">The sequence shown here is derived from an EMBL/GenBank/DDBJ whole genome shotgun (WGS) entry which is preliminary data.</text>
</comment>
<sequence>MCLEASEDCIGRPGRCPRIYSLVLCEWRVRWLWNRVLIKCLAAIDYDMLELVSNDLILGSGLCPWSLTVALHVLLKSGVEVALICLNSFILPSCVQTPHVSSSISTIKPTKEKNFLITLNELFS</sequence>
<keyword evidence="2" id="KW-1185">Reference proteome</keyword>
<gene>
    <name evidence="1" type="ORF">M9H77_25487</name>
</gene>
<reference evidence="2" key="1">
    <citation type="journal article" date="2023" name="Nat. Plants">
        <title>Single-cell RNA sequencing provides a high-resolution roadmap for understanding the multicellular compartmentation of specialized metabolism.</title>
        <authorList>
            <person name="Sun S."/>
            <person name="Shen X."/>
            <person name="Li Y."/>
            <person name="Li Y."/>
            <person name="Wang S."/>
            <person name="Li R."/>
            <person name="Zhang H."/>
            <person name="Shen G."/>
            <person name="Guo B."/>
            <person name="Wei J."/>
            <person name="Xu J."/>
            <person name="St-Pierre B."/>
            <person name="Chen S."/>
            <person name="Sun C."/>
        </authorList>
    </citation>
    <scope>NUCLEOTIDE SEQUENCE [LARGE SCALE GENOMIC DNA]</scope>
</reference>
<proteinExistence type="predicted"/>
<dbReference type="EMBL" id="CM044706">
    <property type="protein sequence ID" value="KAI5656694.1"/>
    <property type="molecule type" value="Genomic_DNA"/>
</dbReference>
<evidence type="ECO:0000313" key="2">
    <source>
        <dbReference type="Proteomes" id="UP001060085"/>
    </source>
</evidence>
<dbReference type="Proteomes" id="UP001060085">
    <property type="component" value="Linkage Group LG06"/>
</dbReference>